<evidence type="ECO:0000256" key="6">
    <source>
        <dbReference type="SAM" id="MobiDB-lite"/>
    </source>
</evidence>
<proteinExistence type="inferred from homology"/>
<reference evidence="7" key="1">
    <citation type="submission" date="2020-04" db="EMBL/GenBank/DDBJ databases">
        <authorList>
            <person name="Alioto T."/>
            <person name="Alioto T."/>
            <person name="Gomez Garrido J."/>
        </authorList>
    </citation>
    <scope>NUCLEOTIDE SEQUENCE</scope>
    <source>
        <strain evidence="7">A484AB</strain>
    </source>
</reference>
<dbReference type="PANTHER" id="PTHR43811">
    <property type="entry name" value="FKBP-TYPE PEPTIDYL-PROLYL CIS-TRANS ISOMERASE FKPA"/>
    <property type="match status" value="1"/>
</dbReference>
<dbReference type="Gene3D" id="3.10.50.40">
    <property type="match status" value="1"/>
</dbReference>
<feature type="compositionally biased region" description="Acidic residues" evidence="6">
    <location>
        <begin position="192"/>
        <end position="202"/>
    </location>
</feature>
<dbReference type="InterPro" id="IPR046357">
    <property type="entry name" value="PPIase_dom_sf"/>
</dbReference>
<dbReference type="PROSITE" id="PS50059">
    <property type="entry name" value="FKBP_PPIASE"/>
    <property type="match status" value="1"/>
</dbReference>
<dbReference type="SUPFAM" id="SSF54534">
    <property type="entry name" value="FKBP-like"/>
    <property type="match status" value="1"/>
</dbReference>
<dbReference type="InterPro" id="IPR001179">
    <property type="entry name" value="PPIase_FKBP_dom"/>
</dbReference>
<evidence type="ECO:0000313" key="7">
    <source>
        <dbReference type="EMBL" id="CAB4021968.1"/>
    </source>
</evidence>
<feature type="region of interest" description="Disordered" evidence="6">
    <location>
        <begin position="165"/>
        <end position="299"/>
    </location>
</feature>
<dbReference type="Gene3D" id="2.60.120.340">
    <property type="entry name" value="Nucleoplasmin core domain"/>
    <property type="match status" value="1"/>
</dbReference>
<evidence type="ECO:0000256" key="3">
    <source>
        <dbReference type="ARBA" id="ARBA00023235"/>
    </source>
</evidence>
<dbReference type="EC" id="5.2.1.8" evidence="4"/>
<evidence type="ECO:0000313" key="8">
    <source>
        <dbReference type="Proteomes" id="UP001152795"/>
    </source>
</evidence>
<dbReference type="InterPro" id="IPR041232">
    <property type="entry name" value="NPL"/>
</dbReference>
<accession>A0A6S7KN74</accession>
<dbReference type="OrthoDB" id="1902587at2759"/>
<keyword evidence="8" id="KW-1185">Reference proteome</keyword>
<comment type="caution">
    <text evidence="7">The sequence shown here is derived from an EMBL/GenBank/DDBJ whole genome shotgun (WGS) entry which is preliminary data.</text>
</comment>
<feature type="compositionally biased region" description="Low complexity" evidence="6">
    <location>
        <begin position="238"/>
        <end position="248"/>
    </location>
</feature>
<protein>
    <recommendedName>
        <fullName evidence="4">FK506-binding protein</fullName>
        <ecNumber evidence="4">5.2.1.8</ecNumber>
    </recommendedName>
</protein>
<dbReference type="GO" id="GO:0000785">
    <property type="term" value="C:chromatin"/>
    <property type="evidence" value="ECO:0007669"/>
    <property type="project" value="TreeGrafter"/>
</dbReference>
<dbReference type="EMBL" id="CACRXK020011737">
    <property type="protein sequence ID" value="CAB4021968.1"/>
    <property type="molecule type" value="Genomic_DNA"/>
</dbReference>
<keyword evidence="3 4" id="KW-0413">Isomerase</keyword>
<evidence type="ECO:0000256" key="2">
    <source>
        <dbReference type="ARBA" id="ARBA00023110"/>
    </source>
</evidence>
<comment type="similarity">
    <text evidence="4">Belongs to the FKBP-type PPIase family.</text>
</comment>
<dbReference type="Pfam" id="PF00254">
    <property type="entry name" value="FKBP_C"/>
    <property type="match status" value="1"/>
</dbReference>
<dbReference type="PANTHER" id="PTHR43811:SF19">
    <property type="entry name" value="39 KDA FK506-BINDING NUCLEAR PROTEIN"/>
    <property type="match status" value="1"/>
</dbReference>
<feature type="compositionally biased region" description="Basic and acidic residues" evidence="6">
    <location>
        <begin position="215"/>
        <end position="236"/>
    </location>
</feature>
<dbReference type="GO" id="GO:0005730">
    <property type="term" value="C:nucleolus"/>
    <property type="evidence" value="ECO:0007669"/>
    <property type="project" value="TreeGrafter"/>
</dbReference>
<comment type="catalytic activity">
    <reaction evidence="1 4 5">
        <text>[protein]-peptidylproline (omega=180) = [protein]-peptidylproline (omega=0)</text>
        <dbReference type="Rhea" id="RHEA:16237"/>
        <dbReference type="Rhea" id="RHEA-COMP:10747"/>
        <dbReference type="Rhea" id="RHEA-COMP:10748"/>
        <dbReference type="ChEBI" id="CHEBI:83833"/>
        <dbReference type="ChEBI" id="CHEBI:83834"/>
        <dbReference type="EC" id="5.2.1.8"/>
    </reaction>
</comment>
<dbReference type="GO" id="GO:0003755">
    <property type="term" value="F:peptidyl-prolyl cis-trans isomerase activity"/>
    <property type="evidence" value="ECO:0007669"/>
    <property type="project" value="UniProtKB-KW"/>
</dbReference>
<evidence type="ECO:0000256" key="5">
    <source>
        <dbReference type="PROSITE-ProRule" id="PRU00277"/>
    </source>
</evidence>
<feature type="region of interest" description="Disordered" evidence="6">
    <location>
        <begin position="96"/>
        <end position="138"/>
    </location>
</feature>
<organism evidence="7 8">
    <name type="scientific">Paramuricea clavata</name>
    <name type="common">Red gorgonian</name>
    <name type="synonym">Violescent sea-whip</name>
    <dbReference type="NCBI Taxonomy" id="317549"/>
    <lineage>
        <taxon>Eukaryota</taxon>
        <taxon>Metazoa</taxon>
        <taxon>Cnidaria</taxon>
        <taxon>Anthozoa</taxon>
        <taxon>Octocorallia</taxon>
        <taxon>Malacalcyonacea</taxon>
        <taxon>Plexauridae</taxon>
        <taxon>Paramuricea</taxon>
    </lineage>
</organism>
<evidence type="ECO:0000256" key="1">
    <source>
        <dbReference type="ARBA" id="ARBA00000971"/>
    </source>
</evidence>
<name>A0A6S7KN74_PARCT</name>
<dbReference type="Proteomes" id="UP001152795">
    <property type="component" value="Unassembled WGS sequence"/>
</dbReference>
<dbReference type="FunFam" id="3.10.50.40:FF:000006">
    <property type="entry name" value="Peptidyl-prolyl cis-trans isomerase"/>
    <property type="match status" value="1"/>
</dbReference>
<keyword evidence="2 4" id="KW-0697">Rotamase</keyword>
<gene>
    <name evidence="7" type="ORF">PACLA_8A003163</name>
</gene>
<dbReference type="InterPro" id="IPR023566">
    <property type="entry name" value="PPIase_Fpr3/Fpr4-like"/>
</dbReference>
<dbReference type="PIRSF" id="PIRSF001473">
    <property type="entry name" value="FK506-bp_FPR3"/>
    <property type="match status" value="1"/>
</dbReference>
<sequence length="412" mass="45752">MFWGISLEVGKRYSQTVEKSFHISMAALTAGNDGKGPVTVMVEVEKACYPICTLRPSKISQQALDYIFTEGEEVLFYTEGDLDVHLTGYLIDEPSPFEYSTDEDESASESNAASSDNEQDNKKKRKKSDNESSEEEALETLISELDGLNDDNENMVNIWLQRSERNKRRKENVEDESATPVSSLTGILLDNGDSEGSEDDDWIPGSKRKPKKKQKAEMKEKKTKKNIENDDKKEDSDSISSPSKLNSSKSKKKNSKNASDSKEDVENLESSNGDKDASQDSKLNSEQNEVGDCKEQSSLRTRELPGGLIVEDLVKGEGKKAKKGRQVSVYYKGCLKKTMKEFDSCLKGKPFTFRVGQGEVIKGWDNGVEGMQIGGKRRLIVPPTLGYGSKPMGSSIPPNSTLIFVIELLKVH</sequence>
<evidence type="ECO:0000256" key="4">
    <source>
        <dbReference type="PIRNR" id="PIRNR001473"/>
    </source>
</evidence>
<dbReference type="AlphaFoldDB" id="A0A6S7KN74"/>
<dbReference type="Pfam" id="PF17800">
    <property type="entry name" value="NPL"/>
    <property type="match status" value="1"/>
</dbReference>